<organism evidence="10 11">
    <name type="scientific">Megaselia scalaris</name>
    <name type="common">Humpbacked fly</name>
    <name type="synonym">Phora scalaris</name>
    <dbReference type="NCBI Taxonomy" id="36166"/>
    <lineage>
        <taxon>Eukaryota</taxon>
        <taxon>Metazoa</taxon>
        <taxon>Ecdysozoa</taxon>
        <taxon>Arthropoda</taxon>
        <taxon>Hexapoda</taxon>
        <taxon>Insecta</taxon>
        <taxon>Pterygota</taxon>
        <taxon>Neoptera</taxon>
        <taxon>Endopterygota</taxon>
        <taxon>Diptera</taxon>
        <taxon>Brachycera</taxon>
        <taxon>Muscomorpha</taxon>
        <taxon>Platypezoidea</taxon>
        <taxon>Phoridae</taxon>
        <taxon>Megaseliini</taxon>
        <taxon>Megaselia</taxon>
    </lineage>
</organism>
<evidence type="ECO:0000256" key="3">
    <source>
        <dbReference type="ARBA" id="ARBA00022741"/>
    </source>
</evidence>
<dbReference type="GO" id="GO:0005524">
    <property type="term" value="F:ATP binding"/>
    <property type="evidence" value="ECO:0007669"/>
    <property type="project" value="UniProtKB-UniRule"/>
</dbReference>
<evidence type="ECO:0000256" key="8">
    <source>
        <dbReference type="SAM" id="MobiDB-lite"/>
    </source>
</evidence>
<dbReference type="CDD" id="cd14017">
    <property type="entry name" value="STKc_TTBK"/>
    <property type="match status" value="1"/>
</dbReference>
<evidence type="ECO:0000259" key="9">
    <source>
        <dbReference type="PROSITE" id="PS50011"/>
    </source>
</evidence>
<dbReference type="EMBL" id="CAQQ02164027">
    <property type="status" value="NOT_ANNOTATED_CDS"/>
    <property type="molecule type" value="Genomic_DNA"/>
</dbReference>
<feature type="region of interest" description="Disordered" evidence="8">
    <location>
        <begin position="428"/>
        <end position="447"/>
    </location>
</feature>
<evidence type="ECO:0000256" key="4">
    <source>
        <dbReference type="ARBA" id="ARBA00022777"/>
    </source>
</evidence>
<keyword evidence="11" id="KW-1185">Reference proteome</keyword>
<evidence type="ECO:0000256" key="7">
    <source>
        <dbReference type="PROSITE-ProRule" id="PRU10141"/>
    </source>
</evidence>
<evidence type="ECO:0000256" key="5">
    <source>
        <dbReference type="ARBA" id="ARBA00022840"/>
    </source>
</evidence>
<dbReference type="InterPro" id="IPR050235">
    <property type="entry name" value="CK1_Ser-Thr_kinase"/>
</dbReference>
<dbReference type="EMBL" id="CAQQ02164028">
    <property type="status" value="NOT_ANNOTATED_CDS"/>
    <property type="molecule type" value="Genomic_DNA"/>
</dbReference>
<dbReference type="InterPro" id="IPR017441">
    <property type="entry name" value="Protein_kinase_ATP_BS"/>
</dbReference>
<reference evidence="11" key="1">
    <citation type="submission" date="2013-02" db="EMBL/GenBank/DDBJ databases">
        <authorList>
            <person name="Hughes D."/>
        </authorList>
    </citation>
    <scope>NUCLEOTIDE SEQUENCE</scope>
    <source>
        <strain>Durham</strain>
        <strain evidence="11">NC isolate 2 -- Noor lab</strain>
    </source>
</reference>
<evidence type="ECO:0000256" key="2">
    <source>
        <dbReference type="ARBA" id="ARBA00022679"/>
    </source>
</evidence>
<keyword evidence="5 7" id="KW-0067">ATP-binding</keyword>
<evidence type="ECO:0000256" key="1">
    <source>
        <dbReference type="ARBA" id="ARBA00022527"/>
    </source>
</evidence>
<dbReference type="SUPFAM" id="SSF56112">
    <property type="entry name" value="Protein kinase-like (PK-like)"/>
    <property type="match status" value="1"/>
</dbReference>
<feature type="region of interest" description="Disordered" evidence="8">
    <location>
        <begin position="526"/>
        <end position="550"/>
    </location>
</feature>
<comment type="similarity">
    <text evidence="6">Belongs to the protein kinase superfamily. CK1 Ser/Thr protein kinase family.</text>
</comment>
<dbReference type="GO" id="GO:0015630">
    <property type="term" value="C:microtubule cytoskeleton"/>
    <property type="evidence" value="ECO:0007669"/>
    <property type="project" value="UniProtKB-ARBA"/>
</dbReference>
<reference evidence="10" key="2">
    <citation type="submission" date="2015-06" db="UniProtKB">
        <authorList>
            <consortium name="EnsemblMetazoa"/>
        </authorList>
    </citation>
    <scope>IDENTIFICATION</scope>
</reference>
<dbReference type="Gene3D" id="1.10.510.10">
    <property type="entry name" value="Transferase(Phosphotransferase) domain 1"/>
    <property type="match status" value="1"/>
</dbReference>
<accession>T1GBV2</accession>
<dbReference type="InterPro" id="IPR000719">
    <property type="entry name" value="Prot_kinase_dom"/>
</dbReference>
<dbReference type="AlphaFoldDB" id="T1GBV2"/>
<feature type="region of interest" description="Disordered" evidence="8">
    <location>
        <begin position="453"/>
        <end position="476"/>
    </location>
</feature>
<dbReference type="InterPro" id="IPR011009">
    <property type="entry name" value="Kinase-like_dom_sf"/>
</dbReference>
<dbReference type="Pfam" id="PF00069">
    <property type="entry name" value="Pkinase"/>
    <property type="match status" value="1"/>
</dbReference>
<evidence type="ECO:0000256" key="6">
    <source>
        <dbReference type="ARBA" id="ARBA00061588"/>
    </source>
</evidence>
<dbReference type="EnsemblMetazoa" id="MESCA000741-RA">
    <property type="protein sequence ID" value="MESCA000741-PA"/>
    <property type="gene ID" value="MESCA000741"/>
</dbReference>
<name>T1GBV2_MEGSC</name>
<feature type="domain" description="Protein kinase" evidence="9">
    <location>
        <begin position="72"/>
        <end position="325"/>
    </location>
</feature>
<evidence type="ECO:0000313" key="11">
    <source>
        <dbReference type="Proteomes" id="UP000015102"/>
    </source>
</evidence>
<sequence>MRTQIIYERLKKYDKTNDSDGQLKNCLKRSATLPARTFQLHIISESTENREKPIKMASEDLLQPGHVVKERWKVLRKIGGGGFGEIYEGQDMITREQVALKVESARQPKQVLKMEVAVLKKLQGKEHVCRFIGCGRNDRFNYVVMQLQGKNLAELRRAQPRGTFSLSTTLRLGLQMLKAIESIHSGYKAIKLFYWRLPYNARRVYMLDFGLARQYTTGSGEVRCPRVAAGFRGTVRYASTNAHRNREMGRHDDLWSLFYMLVEFVNGQLPWRKIKDKEQVGLMKEKYDHRLLLKHLPSDLKEFLEHIETLSYADKPDYSMLSSLFERCMKRRGIKESDPYDWEKTEQLKTNTSQNGAQTHGNLTNITSNASRTDFIIKKSSVAIPMKPVTEKNSNITAAEIKKIESPPQQAQANTGLYKVQKVPSEATINSQKNQISQNRPTPPQLILCSNRRSASQIDTHPRDPNQSKKNSKIRISSVWSSTQRLSVLRASGAKPPGDEHSVTQYAVIDDDNVSVWEKEVEQLQFDDSEETDNEWKGENQSLNQKDKTSGISVSQPNLIIEVLIEKNSIDKEISQKKNQKKKSTLNISGIENYKHLHEFLPRCWSVPVLGAFIRSDLKPPLIQQAAFDKLIYKMDILRNVGIRESVDMKKPKIERKISLPNIRLDDRLFDEKAISGRLEIRVLPEKEKETPLLSDLTPVNNY</sequence>
<dbReference type="GO" id="GO:0004674">
    <property type="term" value="F:protein serine/threonine kinase activity"/>
    <property type="evidence" value="ECO:0007669"/>
    <property type="project" value="UniProtKB-KW"/>
</dbReference>
<proteinExistence type="inferred from homology"/>
<keyword evidence="1" id="KW-0723">Serine/threonine-protein kinase</keyword>
<keyword evidence="3 7" id="KW-0547">Nucleotide-binding</keyword>
<dbReference type="FunFam" id="3.30.200.20:FF:000358">
    <property type="entry name" value="Tau tubulin kinase 2b"/>
    <property type="match status" value="1"/>
</dbReference>
<dbReference type="PROSITE" id="PS50011">
    <property type="entry name" value="PROTEIN_KINASE_DOM"/>
    <property type="match status" value="1"/>
</dbReference>
<dbReference type="Proteomes" id="UP000015102">
    <property type="component" value="Unassembled WGS sequence"/>
</dbReference>
<evidence type="ECO:0000313" key="10">
    <source>
        <dbReference type="EnsemblMetazoa" id="MESCA000741-PA"/>
    </source>
</evidence>
<feature type="binding site" evidence="7">
    <location>
        <position position="101"/>
    </location>
    <ligand>
        <name>ATP</name>
        <dbReference type="ChEBI" id="CHEBI:30616"/>
    </ligand>
</feature>
<protein>
    <recommendedName>
        <fullName evidence="9">Protein kinase domain-containing protein</fullName>
    </recommendedName>
</protein>
<dbReference type="PROSITE" id="PS00107">
    <property type="entry name" value="PROTEIN_KINASE_ATP"/>
    <property type="match status" value="1"/>
</dbReference>
<dbReference type="InterPro" id="IPR047916">
    <property type="entry name" value="TTBK_Asator-like_STKc"/>
</dbReference>
<feature type="compositionally biased region" description="Polar residues" evidence="8">
    <location>
        <begin position="428"/>
        <end position="440"/>
    </location>
</feature>
<keyword evidence="2" id="KW-0808">Transferase</keyword>
<dbReference type="PANTHER" id="PTHR11909">
    <property type="entry name" value="CASEIN KINASE-RELATED"/>
    <property type="match status" value="1"/>
</dbReference>
<dbReference type="HOGENOM" id="CLU_005694_0_0_1"/>
<keyword evidence="4" id="KW-0418">Kinase</keyword>
<feature type="compositionally biased region" description="Polar residues" evidence="8">
    <location>
        <begin position="539"/>
        <end position="550"/>
    </location>
</feature>
<dbReference type="STRING" id="36166.T1GBV2"/>
<dbReference type="FunFam" id="1.10.510.10:FF:000481">
    <property type="entry name" value="Asator, isoform D"/>
    <property type="match status" value="1"/>
</dbReference>